<dbReference type="AlphaFoldDB" id="K4AN05"/>
<dbReference type="EnsemblPlants" id="KQK90110">
    <property type="protein sequence ID" value="KQK90110"/>
    <property type="gene ID" value="SETIT_040301mg"/>
</dbReference>
<reference evidence="2" key="2">
    <citation type="submission" date="2018-08" db="UniProtKB">
        <authorList>
            <consortium name="EnsemblPlants"/>
        </authorList>
    </citation>
    <scope>IDENTIFICATION</scope>
    <source>
        <strain evidence="2">Yugu1</strain>
    </source>
</reference>
<dbReference type="HOGENOM" id="CLU_2241316_0_0_1"/>
<dbReference type="Gramene" id="KQK90110">
    <property type="protein sequence ID" value="KQK90110"/>
    <property type="gene ID" value="SETIT_040301mg"/>
</dbReference>
<dbReference type="EMBL" id="AGNK02005892">
    <property type="status" value="NOT_ANNOTATED_CDS"/>
    <property type="molecule type" value="Genomic_DNA"/>
</dbReference>
<reference evidence="3" key="1">
    <citation type="journal article" date="2012" name="Nat. Biotechnol.">
        <title>Reference genome sequence of the model plant Setaria.</title>
        <authorList>
            <person name="Bennetzen J.L."/>
            <person name="Schmutz J."/>
            <person name="Wang H."/>
            <person name="Percifield R."/>
            <person name="Hawkins J."/>
            <person name="Pontaroli A.C."/>
            <person name="Estep M."/>
            <person name="Feng L."/>
            <person name="Vaughn J.N."/>
            <person name="Grimwood J."/>
            <person name="Jenkins J."/>
            <person name="Barry K."/>
            <person name="Lindquist E."/>
            <person name="Hellsten U."/>
            <person name="Deshpande S."/>
            <person name="Wang X."/>
            <person name="Wu X."/>
            <person name="Mitros T."/>
            <person name="Triplett J."/>
            <person name="Yang X."/>
            <person name="Ye C.Y."/>
            <person name="Mauro-Herrera M."/>
            <person name="Wang L."/>
            <person name="Li P."/>
            <person name="Sharma M."/>
            <person name="Sharma R."/>
            <person name="Ronald P.C."/>
            <person name="Panaud O."/>
            <person name="Kellogg E.A."/>
            <person name="Brutnell T.P."/>
            <person name="Doust A.N."/>
            <person name="Tuskan G.A."/>
            <person name="Rokhsar D."/>
            <person name="Devos K.M."/>
        </authorList>
    </citation>
    <scope>NUCLEOTIDE SEQUENCE [LARGE SCALE GENOMIC DNA]</scope>
    <source>
        <strain evidence="3">cv. Yugu1</strain>
    </source>
</reference>
<protein>
    <submittedName>
        <fullName evidence="2">Uncharacterized protein</fullName>
    </submittedName>
</protein>
<evidence type="ECO:0000313" key="2">
    <source>
        <dbReference type="EnsemblPlants" id="KQK90110"/>
    </source>
</evidence>
<keyword evidence="3" id="KW-1185">Reference proteome</keyword>
<organism evidence="2 3">
    <name type="scientific">Setaria italica</name>
    <name type="common">Foxtail millet</name>
    <name type="synonym">Panicum italicum</name>
    <dbReference type="NCBI Taxonomy" id="4555"/>
    <lineage>
        <taxon>Eukaryota</taxon>
        <taxon>Viridiplantae</taxon>
        <taxon>Streptophyta</taxon>
        <taxon>Embryophyta</taxon>
        <taxon>Tracheophyta</taxon>
        <taxon>Spermatophyta</taxon>
        <taxon>Magnoliopsida</taxon>
        <taxon>Liliopsida</taxon>
        <taxon>Poales</taxon>
        <taxon>Poaceae</taxon>
        <taxon>PACMAD clade</taxon>
        <taxon>Panicoideae</taxon>
        <taxon>Panicodae</taxon>
        <taxon>Paniceae</taxon>
        <taxon>Cenchrinae</taxon>
        <taxon>Setaria</taxon>
    </lineage>
</organism>
<feature type="region of interest" description="Disordered" evidence="1">
    <location>
        <begin position="1"/>
        <end position="22"/>
    </location>
</feature>
<feature type="compositionally biased region" description="Low complexity" evidence="1">
    <location>
        <begin position="10"/>
        <end position="22"/>
    </location>
</feature>
<feature type="compositionally biased region" description="Low complexity" evidence="1">
    <location>
        <begin position="61"/>
        <end position="75"/>
    </location>
</feature>
<accession>K4AN05</accession>
<feature type="region of interest" description="Disordered" evidence="1">
    <location>
        <begin position="46"/>
        <end position="75"/>
    </location>
</feature>
<evidence type="ECO:0000256" key="1">
    <source>
        <dbReference type="SAM" id="MobiDB-lite"/>
    </source>
</evidence>
<proteinExistence type="predicted"/>
<name>K4AN05_SETIT</name>
<evidence type="ECO:0000313" key="3">
    <source>
        <dbReference type="Proteomes" id="UP000004995"/>
    </source>
</evidence>
<dbReference type="Proteomes" id="UP000004995">
    <property type="component" value="Unassembled WGS sequence"/>
</dbReference>
<dbReference type="InParanoid" id="K4AN05"/>
<sequence>MPPRPPPLLSPSSPSADFHSSVPVPQRRFPVASSWAGTTALCFLESQSSASSSSKRRMRTCDSSTPRSSASCSTRRALPARYAGFSWRPEGIGCQFNPDGTWCLL</sequence>